<comment type="subcellular location">
    <subcellularLocation>
        <location evidence="1">Membrane</location>
        <topology evidence="1">Multi-pass membrane protein</topology>
    </subcellularLocation>
</comment>
<dbReference type="InterPro" id="IPR027470">
    <property type="entry name" value="Cation_efflux_CTD"/>
</dbReference>
<organism evidence="10 11">
    <name type="scientific">Candidatus Enterenecus faecium</name>
    <dbReference type="NCBI Taxonomy" id="2840780"/>
    <lineage>
        <taxon>Bacteria</taxon>
        <taxon>Bacillati</taxon>
        <taxon>Bacillota</taxon>
        <taxon>Clostridia</taxon>
        <taxon>Eubacteriales</taxon>
        <taxon>Candidatus Enterenecus</taxon>
    </lineage>
</organism>
<dbReference type="InterPro" id="IPR036837">
    <property type="entry name" value="Cation_efflux_CTD_sf"/>
</dbReference>
<dbReference type="SUPFAM" id="SSF160240">
    <property type="entry name" value="Cation efflux protein cytoplasmic domain-like"/>
    <property type="match status" value="1"/>
</dbReference>
<evidence type="ECO:0000256" key="6">
    <source>
        <dbReference type="ARBA" id="ARBA00023136"/>
    </source>
</evidence>
<dbReference type="InterPro" id="IPR058533">
    <property type="entry name" value="Cation_efflux_TM"/>
</dbReference>
<evidence type="ECO:0000256" key="1">
    <source>
        <dbReference type="ARBA" id="ARBA00004141"/>
    </source>
</evidence>
<comment type="caution">
    <text evidence="10">The sequence shown here is derived from an EMBL/GenBank/DDBJ whole genome shotgun (WGS) entry which is preliminary data.</text>
</comment>
<dbReference type="Pfam" id="PF01545">
    <property type="entry name" value="Cation_efflux"/>
    <property type="match status" value="1"/>
</dbReference>
<dbReference type="InterPro" id="IPR002524">
    <property type="entry name" value="Cation_efflux"/>
</dbReference>
<dbReference type="InterPro" id="IPR027469">
    <property type="entry name" value="Cation_efflux_TMD_sf"/>
</dbReference>
<keyword evidence="4 7" id="KW-0812">Transmembrane</keyword>
<protein>
    <submittedName>
        <fullName evidence="10">Cation transporter</fullName>
    </submittedName>
</protein>
<reference evidence="10" key="2">
    <citation type="journal article" date="2021" name="PeerJ">
        <title>Extensive microbial diversity within the chicken gut microbiome revealed by metagenomics and culture.</title>
        <authorList>
            <person name="Gilroy R."/>
            <person name="Ravi A."/>
            <person name="Getino M."/>
            <person name="Pursley I."/>
            <person name="Horton D.L."/>
            <person name="Alikhan N.F."/>
            <person name="Baker D."/>
            <person name="Gharbi K."/>
            <person name="Hall N."/>
            <person name="Watson M."/>
            <person name="Adriaenssens E.M."/>
            <person name="Foster-Nyarko E."/>
            <person name="Jarju S."/>
            <person name="Secka A."/>
            <person name="Antonio M."/>
            <person name="Oren A."/>
            <person name="Chaudhuri R.R."/>
            <person name="La Ragione R."/>
            <person name="Hildebrand F."/>
            <person name="Pallen M.J."/>
        </authorList>
    </citation>
    <scope>NUCLEOTIDE SEQUENCE</scope>
    <source>
        <strain evidence="10">ChiGjej2B2-12916</strain>
    </source>
</reference>
<gene>
    <name evidence="10" type="ORF">IAD31_02810</name>
</gene>
<feature type="transmembrane region" description="Helical" evidence="7">
    <location>
        <begin position="25"/>
        <end position="43"/>
    </location>
</feature>
<evidence type="ECO:0000313" key="10">
    <source>
        <dbReference type="EMBL" id="HIQ60510.1"/>
    </source>
</evidence>
<accession>A0A9D0YSZ2</accession>
<dbReference type="GO" id="GO:0016020">
    <property type="term" value="C:membrane"/>
    <property type="evidence" value="ECO:0007669"/>
    <property type="project" value="UniProtKB-SubCell"/>
</dbReference>
<evidence type="ECO:0000259" key="9">
    <source>
        <dbReference type="Pfam" id="PF16916"/>
    </source>
</evidence>
<dbReference type="FunFam" id="1.20.1510.10:FF:000006">
    <property type="entry name" value="Divalent cation efflux transporter"/>
    <property type="match status" value="1"/>
</dbReference>
<evidence type="ECO:0000256" key="2">
    <source>
        <dbReference type="ARBA" id="ARBA00008114"/>
    </source>
</evidence>
<evidence type="ECO:0000256" key="5">
    <source>
        <dbReference type="ARBA" id="ARBA00022989"/>
    </source>
</evidence>
<evidence type="ECO:0000256" key="3">
    <source>
        <dbReference type="ARBA" id="ARBA00022448"/>
    </source>
</evidence>
<feature type="transmembrane region" description="Helical" evidence="7">
    <location>
        <begin position="97"/>
        <end position="115"/>
    </location>
</feature>
<dbReference type="NCBIfam" id="TIGR01297">
    <property type="entry name" value="CDF"/>
    <property type="match status" value="1"/>
</dbReference>
<keyword evidence="6 7" id="KW-0472">Membrane</keyword>
<proteinExistence type="inferred from homology"/>
<name>A0A9D0YSZ2_9FIRM</name>
<sequence>MLDIVLRRFIPNYTQTRDPEVRRQYGVFAGGVGILLNLLLFAGKLTAGLITGAISVTADAFNNLSDAASSVVTLVGFRLAGQKPDADHPFGHGRMEYLSGLLVSLLILLVGVELGKSSMEKILHPEATQLTALSGTILVISILVKLWMGWFNSKLGNRIQSETLRATAIDSRSDALATSTVLLGLGITHVTSLQLDGWLGLLVAAFILKAGWSAAKDTIDPLLGTNPDPEMVKDIQSVIMEHPQVVGIHDLIIHDYGPGRRMMSVHAEVSDQTDVMEAHDIIDHIERELGERFQIEAVIHMDPIQTGNHQVEQLRARTAQLARDIHPDLSIHDFRMTMGPMYTNLIFDLVVPYSVTMPPAQVKDALVQALQAENPNYHAVIHIDRSYVV</sequence>
<keyword evidence="3" id="KW-0813">Transport</keyword>
<dbReference type="AlphaFoldDB" id="A0A9D0YSZ2"/>
<evidence type="ECO:0000259" key="8">
    <source>
        <dbReference type="Pfam" id="PF01545"/>
    </source>
</evidence>
<evidence type="ECO:0000256" key="7">
    <source>
        <dbReference type="SAM" id="Phobius"/>
    </source>
</evidence>
<dbReference type="EMBL" id="DVFO01000026">
    <property type="protein sequence ID" value="HIQ60510.1"/>
    <property type="molecule type" value="Genomic_DNA"/>
</dbReference>
<feature type="domain" description="Cation efflux protein transmembrane" evidence="8">
    <location>
        <begin position="32"/>
        <end position="223"/>
    </location>
</feature>
<dbReference type="PANTHER" id="PTHR43840:SF15">
    <property type="entry name" value="MITOCHONDRIAL METAL TRANSPORTER 1-RELATED"/>
    <property type="match status" value="1"/>
</dbReference>
<feature type="domain" description="Cation efflux protein cytoplasmic" evidence="9">
    <location>
        <begin position="227"/>
        <end position="303"/>
    </location>
</feature>
<reference evidence="10" key="1">
    <citation type="submission" date="2020-10" db="EMBL/GenBank/DDBJ databases">
        <authorList>
            <person name="Gilroy R."/>
        </authorList>
    </citation>
    <scope>NUCLEOTIDE SEQUENCE</scope>
    <source>
        <strain evidence="10">ChiGjej2B2-12916</strain>
    </source>
</reference>
<dbReference type="Gene3D" id="3.30.70.1350">
    <property type="entry name" value="Cation efflux protein, cytoplasmic domain"/>
    <property type="match status" value="1"/>
</dbReference>
<dbReference type="Gene3D" id="1.20.1510.10">
    <property type="entry name" value="Cation efflux protein transmembrane domain"/>
    <property type="match status" value="1"/>
</dbReference>
<dbReference type="Pfam" id="PF16916">
    <property type="entry name" value="ZT_dimer"/>
    <property type="match status" value="1"/>
</dbReference>
<dbReference type="PANTHER" id="PTHR43840">
    <property type="entry name" value="MITOCHONDRIAL METAL TRANSPORTER 1-RELATED"/>
    <property type="match status" value="1"/>
</dbReference>
<feature type="transmembrane region" description="Helical" evidence="7">
    <location>
        <begin position="127"/>
        <end position="150"/>
    </location>
</feature>
<evidence type="ECO:0000256" key="4">
    <source>
        <dbReference type="ARBA" id="ARBA00022692"/>
    </source>
</evidence>
<dbReference type="Proteomes" id="UP000886879">
    <property type="component" value="Unassembled WGS sequence"/>
</dbReference>
<dbReference type="SUPFAM" id="SSF161111">
    <property type="entry name" value="Cation efflux protein transmembrane domain-like"/>
    <property type="match status" value="1"/>
</dbReference>
<dbReference type="InterPro" id="IPR050291">
    <property type="entry name" value="CDF_Transporter"/>
</dbReference>
<dbReference type="GO" id="GO:0008324">
    <property type="term" value="F:monoatomic cation transmembrane transporter activity"/>
    <property type="evidence" value="ECO:0007669"/>
    <property type="project" value="InterPro"/>
</dbReference>
<comment type="similarity">
    <text evidence="2">Belongs to the cation diffusion facilitator (CDF) transporter (TC 2.A.4) family.</text>
</comment>
<keyword evidence="5 7" id="KW-1133">Transmembrane helix</keyword>
<evidence type="ECO:0000313" key="11">
    <source>
        <dbReference type="Proteomes" id="UP000886879"/>
    </source>
</evidence>